<feature type="compositionally biased region" description="Polar residues" evidence="1">
    <location>
        <begin position="1"/>
        <end position="19"/>
    </location>
</feature>
<dbReference type="AlphaFoldDB" id="A0AA39IBI8"/>
<feature type="region of interest" description="Disordered" evidence="1">
    <location>
        <begin position="1"/>
        <end position="45"/>
    </location>
</feature>
<evidence type="ECO:0000313" key="2">
    <source>
        <dbReference type="EMBL" id="KAK0420163.1"/>
    </source>
</evidence>
<reference evidence="2" key="1">
    <citation type="submission" date="2023-06" db="EMBL/GenBank/DDBJ databases">
        <title>Genomic analysis of the entomopathogenic nematode Steinernema hermaphroditum.</title>
        <authorList>
            <person name="Schwarz E.M."/>
            <person name="Heppert J.K."/>
            <person name="Baniya A."/>
            <person name="Schwartz H.T."/>
            <person name="Tan C.-H."/>
            <person name="Antoshechkin I."/>
            <person name="Sternberg P.W."/>
            <person name="Goodrich-Blair H."/>
            <person name="Dillman A.R."/>
        </authorList>
    </citation>
    <scope>NUCLEOTIDE SEQUENCE</scope>
    <source>
        <strain evidence="2">PS9179</strain>
        <tissue evidence="2">Whole animal</tissue>
    </source>
</reference>
<dbReference type="Proteomes" id="UP001175271">
    <property type="component" value="Unassembled WGS sequence"/>
</dbReference>
<feature type="compositionally biased region" description="Basic and acidic residues" evidence="1">
    <location>
        <begin position="28"/>
        <end position="45"/>
    </location>
</feature>
<proteinExistence type="predicted"/>
<comment type="caution">
    <text evidence="2">The sequence shown here is derived from an EMBL/GenBank/DDBJ whole genome shotgun (WGS) entry which is preliminary data.</text>
</comment>
<evidence type="ECO:0000313" key="3">
    <source>
        <dbReference type="Proteomes" id="UP001175271"/>
    </source>
</evidence>
<protein>
    <submittedName>
        <fullName evidence="2">Uncharacterized protein</fullName>
    </submittedName>
</protein>
<dbReference type="EMBL" id="JAUCMV010000002">
    <property type="protein sequence ID" value="KAK0420163.1"/>
    <property type="molecule type" value="Genomic_DNA"/>
</dbReference>
<sequence>MGHKVMNSQTTKSETSLAPHTQVAPASSRDEPEPKPDARTRQEEQAHVITAAPELRNLQSESTKFIPIALIRNQMQQSAKAKKNKTATSFKPEQKKSVDEEFKDFLEEMKTLG</sequence>
<accession>A0AA39IBI8</accession>
<name>A0AA39IBI8_9BILA</name>
<feature type="region of interest" description="Disordered" evidence="1">
    <location>
        <begin position="75"/>
        <end position="97"/>
    </location>
</feature>
<gene>
    <name evidence="2" type="ORF">QR680_014547</name>
</gene>
<organism evidence="2 3">
    <name type="scientific">Steinernema hermaphroditum</name>
    <dbReference type="NCBI Taxonomy" id="289476"/>
    <lineage>
        <taxon>Eukaryota</taxon>
        <taxon>Metazoa</taxon>
        <taxon>Ecdysozoa</taxon>
        <taxon>Nematoda</taxon>
        <taxon>Chromadorea</taxon>
        <taxon>Rhabditida</taxon>
        <taxon>Tylenchina</taxon>
        <taxon>Panagrolaimomorpha</taxon>
        <taxon>Strongyloidoidea</taxon>
        <taxon>Steinernematidae</taxon>
        <taxon>Steinernema</taxon>
    </lineage>
</organism>
<evidence type="ECO:0000256" key="1">
    <source>
        <dbReference type="SAM" id="MobiDB-lite"/>
    </source>
</evidence>
<keyword evidence="3" id="KW-1185">Reference proteome</keyword>